<dbReference type="InterPro" id="IPR012947">
    <property type="entry name" value="tRNA_SAD"/>
</dbReference>
<dbReference type="Gene3D" id="3.30.54.20">
    <property type="match status" value="1"/>
</dbReference>
<comment type="caution">
    <text evidence="13">Lacks conserved residue(s) required for the propagation of feature annotation.</text>
</comment>
<evidence type="ECO:0000259" key="15">
    <source>
        <dbReference type="PROSITE" id="PS51880"/>
    </source>
</evidence>
<feature type="binding site" evidence="13">
    <location>
        <position position="390"/>
    </location>
    <ligand>
        <name>Zn(2+)</name>
        <dbReference type="ChEBI" id="CHEBI:29105"/>
        <note>catalytic</note>
    </ligand>
</feature>
<evidence type="ECO:0000256" key="12">
    <source>
        <dbReference type="ARBA" id="ARBA00049515"/>
    </source>
</evidence>
<dbReference type="CDD" id="cd00860">
    <property type="entry name" value="ThrRS_anticodon"/>
    <property type="match status" value="1"/>
</dbReference>
<comment type="cofactor">
    <cofactor evidence="13">
        <name>Zn(2+)</name>
        <dbReference type="ChEBI" id="CHEBI:29105"/>
    </cofactor>
    <text evidence="13">Binds 1 zinc ion per subunit.</text>
</comment>
<evidence type="ECO:0000256" key="13">
    <source>
        <dbReference type="HAMAP-Rule" id="MF_00184"/>
    </source>
</evidence>
<dbReference type="Gene3D" id="3.40.50.800">
    <property type="entry name" value="Anticodon-binding domain"/>
    <property type="match status" value="1"/>
</dbReference>
<evidence type="ECO:0000256" key="4">
    <source>
        <dbReference type="ARBA" id="ARBA00022598"/>
    </source>
</evidence>
<dbReference type="SUPFAM" id="SSF52954">
    <property type="entry name" value="Class II aaRS ABD-related"/>
    <property type="match status" value="1"/>
</dbReference>
<reference evidence="16 17" key="1">
    <citation type="submission" date="2010-09" db="EMBL/GenBank/DDBJ databases">
        <authorList>
            <person name="Harkins D.M."/>
            <person name="Madupu R."/>
            <person name="Durkin A.S."/>
            <person name="Torralba M."/>
            <person name="Methe B."/>
            <person name="Sutton G.G."/>
            <person name="Nelson K.E."/>
        </authorList>
    </citation>
    <scope>NUCLEOTIDE SEQUENCE [LARGE SCALE GENOMIC DNA]</scope>
    <source>
        <strain evidence="16 17">CRIS 21A-A</strain>
    </source>
</reference>
<dbReference type="InterPro" id="IPR012675">
    <property type="entry name" value="Beta-grasp_dom_sf"/>
</dbReference>
<dbReference type="FunFam" id="3.30.54.20:FF:000002">
    <property type="entry name" value="Threonine--tRNA ligase"/>
    <property type="match status" value="1"/>
</dbReference>
<sequence length="650" mass="74117">MVKITFPDGSVREYEQGVTGYQIAESISPALARNVVSCGVNGVTTELNRPINEDAIIALYRFEDEEGKHSFWHSSAHLLAEALKELYPGIQFGFGPALENGFFYDVQTADGTPISENDFPKIEAKMMELAKKNSPIIRREVSKAEAIKEFKADGQEYKVEHIEKDLEDGTISTYSQGNFTDLCRGPHLVSTGLIKAVKLTSVAGAFWRGDAKNAQLTRIYGITFPKKKMLDEYLLMLEEAKKRDHRKIGKEMELFMFSDRVGKGLPIWLPKGTQLRLRLQDMLRKLLKPYNYQEVITPGIGSKNLYITSGHYAHYGKDAFQPIQTPEEDEEYMLKPMNCPHHCEVYAYKPRSYKDLPLRIAEFGTVFRYEKSGELHGLTRVRNFTQDDAHIFVRPDQVKAEFENNIDIILKVFKTFGFENYEAQISLRDPEDKDKYIGDDEVWNESEQAIKQACKEKGLKATVELGEAAFYGPKLDFMVKDAIGRRWQLGTIQVDYNLPQRFHLEYTAEDNTKKTPVMIHRAPFGSLERFTAVLIEHTAGHFPLWLTPDQVAILPVSEKYNDYARKVKQQLDASDVRALIDDRNEKVGRKIRDNELKRIPYMVVVGEKEAAEGLVAMRKQGGGEQSTMPVKAFIERVKAEVAEQLKDING</sequence>
<evidence type="ECO:0000256" key="6">
    <source>
        <dbReference type="ARBA" id="ARBA00022741"/>
    </source>
</evidence>
<dbReference type="eggNOG" id="COG0441">
    <property type="taxonomic scope" value="Bacteria"/>
</dbReference>
<dbReference type="Pfam" id="PF02824">
    <property type="entry name" value="TGS"/>
    <property type="match status" value="1"/>
</dbReference>
<dbReference type="InterPro" id="IPR012676">
    <property type="entry name" value="TGS-like"/>
</dbReference>
<accession>E1GT97</accession>
<dbReference type="Gene3D" id="3.30.930.10">
    <property type="entry name" value="Bira Bifunctional Protein, Domain 2"/>
    <property type="match status" value="1"/>
</dbReference>
<dbReference type="FunFam" id="3.30.930.10:FF:000002">
    <property type="entry name" value="Threonine--tRNA ligase"/>
    <property type="match status" value="1"/>
</dbReference>
<keyword evidence="11 13" id="KW-0030">Aminoacyl-tRNA synthetase</keyword>
<dbReference type="Pfam" id="PF00587">
    <property type="entry name" value="tRNA-synt_2b"/>
    <property type="match status" value="1"/>
</dbReference>
<dbReference type="InterPro" id="IPR002314">
    <property type="entry name" value="aa-tRNA-synt_IIb"/>
</dbReference>
<dbReference type="GO" id="GO:0000049">
    <property type="term" value="F:tRNA binding"/>
    <property type="evidence" value="ECO:0007669"/>
    <property type="project" value="UniProtKB-KW"/>
</dbReference>
<evidence type="ECO:0000256" key="8">
    <source>
        <dbReference type="ARBA" id="ARBA00022840"/>
    </source>
</evidence>
<dbReference type="FunFam" id="3.40.50.800:FF:000001">
    <property type="entry name" value="Threonine--tRNA ligase"/>
    <property type="match status" value="1"/>
</dbReference>
<name>E1GT97_9BACT</name>
<keyword evidence="10 13" id="KW-0648">Protein biosynthesis</keyword>
<gene>
    <name evidence="13 16" type="primary">thrS</name>
    <name evidence="16" type="ORF">HMPREF9018_1589</name>
</gene>
<evidence type="ECO:0000313" key="17">
    <source>
        <dbReference type="Proteomes" id="UP000016016"/>
    </source>
</evidence>
<dbReference type="EMBL" id="ADFQ01000003">
    <property type="protein sequence ID" value="EFN92078.1"/>
    <property type="molecule type" value="Genomic_DNA"/>
</dbReference>
<dbReference type="GO" id="GO:0005524">
    <property type="term" value="F:ATP binding"/>
    <property type="evidence" value="ECO:0007669"/>
    <property type="project" value="UniProtKB-UniRule"/>
</dbReference>
<dbReference type="GO" id="GO:0046872">
    <property type="term" value="F:metal ion binding"/>
    <property type="evidence" value="ECO:0007669"/>
    <property type="project" value="UniProtKB-KW"/>
</dbReference>
<dbReference type="PANTHER" id="PTHR11451">
    <property type="entry name" value="THREONINE-TRNA LIGASE"/>
    <property type="match status" value="1"/>
</dbReference>
<dbReference type="AlphaFoldDB" id="E1GT97"/>
<keyword evidence="2 13" id="KW-0963">Cytoplasm</keyword>
<evidence type="ECO:0000256" key="11">
    <source>
        <dbReference type="ARBA" id="ARBA00023146"/>
    </source>
</evidence>
<dbReference type="Pfam" id="PF07973">
    <property type="entry name" value="tRNA_SAD"/>
    <property type="match status" value="1"/>
</dbReference>
<evidence type="ECO:0000256" key="1">
    <source>
        <dbReference type="ARBA" id="ARBA00008226"/>
    </source>
</evidence>
<dbReference type="SUPFAM" id="SSF55186">
    <property type="entry name" value="ThrRS/AlaRS common domain"/>
    <property type="match status" value="1"/>
</dbReference>
<dbReference type="Gene3D" id="3.30.980.10">
    <property type="entry name" value="Threonyl-trna Synthetase, Chain A, domain 2"/>
    <property type="match status" value="1"/>
</dbReference>
<evidence type="ECO:0000256" key="5">
    <source>
        <dbReference type="ARBA" id="ARBA00022723"/>
    </source>
</evidence>
<evidence type="ECO:0000259" key="14">
    <source>
        <dbReference type="PROSITE" id="PS50862"/>
    </source>
</evidence>
<keyword evidence="4 13" id="KW-0436">Ligase</keyword>
<keyword evidence="5 13" id="KW-0479">Metal-binding</keyword>
<dbReference type="Proteomes" id="UP000016016">
    <property type="component" value="Unassembled WGS sequence"/>
</dbReference>
<dbReference type="InterPro" id="IPR004154">
    <property type="entry name" value="Anticodon-bd"/>
</dbReference>
<dbReference type="GO" id="GO:0005737">
    <property type="term" value="C:cytoplasm"/>
    <property type="evidence" value="ECO:0007669"/>
    <property type="project" value="UniProtKB-SubCell"/>
</dbReference>
<keyword evidence="6 13" id="KW-0547">Nucleotide-binding</keyword>
<evidence type="ECO:0000313" key="16">
    <source>
        <dbReference type="EMBL" id="EFN92078.1"/>
    </source>
</evidence>
<dbReference type="FunFam" id="3.10.20.30:FF:000005">
    <property type="entry name" value="Threonine--tRNA ligase"/>
    <property type="match status" value="1"/>
</dbReference>
<keyword evidence="9 13" id="KW-0694">RNA-binding</keyword>
<keyword evidence="3 13" id="KW-0820">tRNA-binding</keyword>
<dbReference type="InterPro" id="IPR033728">
    <property type="entry name" value="ThrRS_core"/>
</dbReference>
<dbReference type="PROSITE" id="PS51880">
    <property type="entry name" value="TGS"/>
    <property type="match status" value="1"/>
</dbReference>
<dbReference type="PROSITE" id="PS50862">
    <property type="entry name" value="AA_TRNA_LIGASE_II"/>
    <property type="match status" value="1"/>
</dbReference>
<dbReference type="PANTHER" id="PTHR11451:SF44">
    <property type="entry name" value="THREONINE--TRNA LIGASE, CHLOROPLASTIC_MITOCHONDRIAL 2"/>
    <property type="match status" value="1"/>
</dbReference>
<comment type="caution">
    <text evidence="16">The sequence shown here is derived from an EMBL/GenBank/DDBJ whole genome shotgun (WGS) entry which is preliminary data.</text>
</comment>
<dbReference type="PRINTS" id="PR01047">
    <property type="entry name" value="TRNASYNTHTHR"/>
</dbReference>
<dbReference type="CDD" id="cd01667">
    <property type="entry name" value="TGS_ThrRS"/>
    <property type="match status" value="1"/>
</dbReference>
<protein>
    <recommendedName>
        <fullName evidence="13">Threonine--tRNA ligase</fullName>
        <ecNumber evidence="13">6.1.1.3</ecNumber>
    </recommendedName>
    <alternativeName>
        <fullName evidence="13">Threonyl-tRNA synthetase</fullName>
        <shortName evidence="13">ThrRS</shortName>
    </alternativeName>
</protein>
<dbReference type="HAMAP" id="MF_00184">
    <property type="entry name" value="Thr_tRNA_synth"/>
    <property type="match status" value="1"/>
</dbReference>
<dbReference type="FunFam" id="3.30.980.10:FF:000005">
    <property type="entry name" value="Threonyl-tRNA synthetase, mitochondrial"/>
    <property type="match status" value="1"/>
</dbReference>
<dbReference type="SUPFAM" id="SSF81271">
    <property type="entry name" value="TGS-like"/>
    <property type="match status" value="1"/>
</dbReference>
<keyword evidence="7 13" id="KW-0862">Zinc</keyword>
<comment type="catalytic activity">
    <reaction evidence="12 13">
        <text>tRNA(Thr) + L-threonine + ATP = L-threonyl-tRNA(Thr) + AMP + diphosphate + H(+)</text>
        <dbReference type="Rhea" id="RHEA:24624"/>
        <dbReference type="Rhea" id="RHEA-COMP:9670"/>
        <dbReference type="Rhea" id="RHEA-COMP:9704"/>
        <dbReference type="ChEBI" id="CHEBI:15378"/>
        <dbReference type="ChEBI" id="CHEBI:30616"/>
        <dbReference type="ChEBI" id="CHEBI:33019"/>
        <dbReference type="ChEBI" id="CHEBI:57926"/>
        <dbReference type="ChEBI" id="CHEBI:78442"/>
        <dbReference type="ChEBI" id="CHEBI:78534"/>
        <dbReference type="ChEBI" id="CHEBI:456215"/>
        <dbReference type="EC" id="6.1.1.3"/>
    </reaction>
</comment>
<dbReference type="NCBIfam" id="TIGR00418">
    <property type="entry name" value="thrS"/>
    <property type="match status" value="1"/>
</dbReference>
<dbReference type="SMART" id="SM00863">
    <property type="entry name" value="tRNA_SAD"/>
    <property type="match status" value="1"/>
</dbReference>
<evidence type="ECO:0000256" key="3">
    <source>
        <dbReference type="ARBA" id="ARBA00022555"/>
    </source>
</evidence>
<dbReference type="InterPro" id="IPR004095">
    <property type="entry name" value="TGS"/>
</dbReference>
<dbReference type="EC" id="6.1.1.3" evidence="13"/>
<comment type="subcellular location">
    <subcellularLocation>
        <location evidence="13">Cytoplasm</location>
    </subcellularLocation>
</comment>
<keyword evidence="8 13" id="KW-0067">ATP-binding</keyword>
<dbReference type="Gene3D" id="3.10.20.30">
    <property type="match status" value="1"/>
</dbReference>
<dbReference type="InterPro" id="IPR047246">
    <property type="entry name" value="ThrRS_anticodon"/>
</dbReference>
<dbReference type="InterPro" id="IPR006195">
    <property type="entry name" value="aa-tRNA-synth_II"/>
</dbReference>
<dbReference type="GO" id="GO:0004829">
    <property type="term" value="F:threonine-tRNA ligase activity"/>
    <property type="evidence" value="ECO:0007669"/>
    <property type="project" value="UniProtKB-UniRule"/>
</dbReference>
<dbReference type="InterPro" id="IPR018163">
    <property type="entry name" value="Thr/Ala-tRNA-synth_IIc_edit"/>
</dbReference>
<dbReference type="GO" id="GO:0006435">
    <property type="term" value="P:threonyl-tRNA aminoacylation"/>
    <property type="evidence" value="ECO:0007669"/>
    <property type="project" value="UniProtKB-UniRule"/>
</dbReference>
<feature type="domain" description="TGS" evidence="15">
    <location>
        <begin position="1"/>
        <end position="61"/>
    </location>
</feature>
<organism evidence="16 17">
    <name type="scientific">Prevotella amnii CRIS 21A-A</name>
    <dbReference type="NCBI Taxonomy" id="679191"/>
    <lineage>
        <taxon>Bacteria</taxon>
        <taxon>Pseudomonadati</taxon>
        <taxon>Bacteroidota</taxon>
        <taxon>Bacteroidia</taxon>
        <taxon>Bacteroidales</taxon>
        <taxon>Prevotellaceae</taxon>
        <taxon>Prevotella</taxon>
    </lineage>
</organism>
<dbReference type="InterPro" id="IPR036621">
    <property type="entry name" value="Anticodon-bd_dom_sf"/>
</dbReference>
<evidence type="ECO:0000256" key="7">
    <source>
        <dbReference type="ARBA" id="ARBA00022833"/>
    </source>
</evidence>
<comment type="subunit">
    <text evidence="13">Homodimer.</text>
</comment>
<dbReference type="RefSeq" id="WP_008446486.1">
    <property type="nucleotide sequence ID" value="NZ_ADFQ01000003.1"/>
</dbReference>
<feature type="binding site" evidence="13">
    <location>
        <position position="339"/>
    </location>
    <ligand>
        <name>Zn(2+)</name>
        <dbReference type="ChEBI" id="CHEBI:29105"/>
        <note>catalytic</note>
    </ligand>
</feature>
<dbReference type="InterPro" id="IPR002320">
    <property type="entry name" value="Thr-tRNA-ligase_IIa"/>
</dbReference>
<feature type="domain" description="Aminoacyl-transfer RNA synthetases class-II family profile" evidence="14">
    <location>
        <begin position="244"/>
        <end position="555"/>
    </location>
</feature>
<feature type="binding site" evidence="13">
    <location>
        <position position="520"/>
    </location>
    <ligand>
        <name>Zn(2+)</name>
        <dbReference type="ChEBI" id="CHEBI:29105"/>
        <note>catalytic</note>
    </ligand>
</feature>
<dbReference type="CDD" id="cd00771">
    <property type="entry name" value="ThrRS_core"/>
    <property type="match status" value="1"/>
</dbReference>
<comment type="similarity">
    <text evidence="1 13">Belongs to the class-II aminoacyl-tRNA synthetase family.</text>
</comment>
<evidence type="ECO:0000256" key="2">
    <source>
        <dbReference type="ARBA" id="ARBA00022490"/>
    </source>
</evidence>
<proteinExistence type="inferred from homology"/>
<evidence type="ECO:0000256" key="9">
    <source>
        <dbReference type="ARBA" id="ARBA00022884"/>
    </source>
</evidence>
<dbReference type="SUPFAM" id="SSF55681">
    <property type="entry name" value="Class II aaRS and biotin synthetases"/>
    <property type="match status" value="1"/>
</dbReference>
<evidence type="ECO:0000256" key="10">
    <source>
        <dbReference type="ARBA" id="ARBA00022917"/>
    </source>
</evidence>
<dbReference type="InterPro" id="IPR045864">
    <property type="entry name" value="aa-tRNA-synth_II/BPL/LPL"/>
</dbReference>
<dbReference type="Pfam" id="PF03129">
    <property type="entry name" value="HGTP_anticodon"/>
    <property type="match status" value="1"/>
</dbReference>